<sequence>MQKRDLTPYTGVEFTGVTIDDLRRPEVFDDLVDSLHRRDLVVVRGVDLTPEQQIELAARIGNPVPFVLKDWRHPEFDEILVSSNERKNDKPLGISRVGNFWHQDSSFNERPPEYTMLHGVNVPQDCGHTLFASACDVYDRLPDEWRTKLEGRIGLHTLSKQQRIGPEHVGLSIAEMRTLVTRQYPPVEHPVIRRDGFTGRNYVYAAREYMDSVAGFDPNDNAAFFDLVDTLVQDPAHVYTHRWTPRDLLVWKTATTYHVATELPPGVSRTVHRVSIAAA</sequence>
<evidence type="ECO:0000256" key="5">
    <source>
        <dbReference type="ARBA" id="ARBA00023004"/>
    </source>
</evidence>
<gene>
    <name evidence="7" type="ORF">OG727_38700</name>
</gene>
<dbReference type="PANTHER" id="PTHR30468:SF1">
    <property type="entry name" value="ALPHA-KETOGLUTARATE-DEPENDENT SULFONATE DIOXYGENASE"/>
    <property type="match status" value="1"/>
</dbReference>
<dbReference type="Pfam" id="PF02668">
    <property type="entry name" value="TauD"/>
    <property type="match status" value="1"/>
</dbReference>
<dbReference type="InterPro" id="IPR051323">
    <property type="entry name" value="AtsK-like"/>
</dbReference>
<protein>
    <submittedName>
        <fullName evidence="7">TauD/TfdA family dioxygenase</fullName>
    </submittedName>
</protein>
<dbReference type="GO" id="GO:0051213">
    <property type="term" value="F:dioxygenase activity"/>
    <property type="evidence" value="ECO:0007669"/>
    <property type="project" value="UniProtKB-KW"/>
</dbReference>
<dbReference type="SUPFAM" id="SSF51197">
    <property type="entry name" value="Clavaminate synthase-like"/>
    <property type="match status" value="1"/>
</dbReference>
<comment type="similarity">
    <text evidence="1">Belongs to the TfdA dioxygenase family.</text>
</comment>
<organism evidence="7 8">
    <name type="scientific">Streptomyces caniferus</name>
    <dbReference type="NCBI Taxonomy" id="285557"/>
    <lineage>
        <taxon>Bacteria</taxon>
        <taxon>Bacillati</taxon>
        <taxon>Actinomycetota</taxon>
        <taxon>Actinomycetes</taxon>
        <taxon>Kitasatosporales</taxon>
        <taxon>Streptomycetaceae</taxon>
        <taxon>Streptomyces</taxon>
    </lineage>
</organism>
<keyword evidence="8" id="KW-1185">Reference proteome</keyword>
<dbReference type="Proteomes" id="UP001432292">
    <property type="component" value="Chromosome"/>
</dbReference>
<keyword evidence="3 7" id="KW-0223">Dioxygenase</keyword>
<evidence type="ECO:0000313" key="7">
    <source>
        <dbReference type="EMBL" id="WUS27731.1"/>
    </source>
</evidence>
<keyword evidence="4" id="KW-0560">Oxidoreductase</keyword>
<proteinExistence type="inferred from homology"/>
<keyword evidence="2" id="KW-0479">Metal-binding</keyword>
<keyword evidence="5" id="KW-0408">Iron</keyword>
<dbReference type="RefSeq" id="WP_328686678.1">
    <property type="nucleotide sequence ID" value="NZ_CP108005.1"/>
</dbReference>
<evidence type="ECO:0000256" key="2">
    <source>
        <dbReference type="ARBA" id="ARBA00022723"/>
    </source>
</evidence>
<feature type="domain" description="TauD/TfdA-like" evidence="6">
    <location>
        <begin position="4"/>
        <end position="274"/>
    </location>
</feature>
<dbReference type="InterPro" id="IPR042098">
    <property type="entry name" value="TauD-like_sf"/>
</dbReference>
<evidence type="ECO:0000313" key="8">
    <source>
        <dbReference type="Proteomes" id="UP001432292"/>
    </source>
</evidence>
<dbReference type="InterPro" id="IPR003819">
    <property type="entry name" value="TauD/TfdA-like"/>
</dbReference>
<evidence type="ECO:0000256" key="1">
    <source>
        <dbReference type="ARBA" id="ARBA00005896"/>
    </source>
</evidence>
<dbReference type="PANTHER" id="PTHR30468">
    <property type="entry name" value="ALPHA-KETOGLUTARATE-DEPENDENT SULFONATE DIOXYGENASE"/>
    <property type="match status" value="1"/>
</dbReference>
<dbReference type="EMBL" id="CP108473">
    <property type="protein sequence ID" value="WUS27731.1"/>
    <property type="molecule type" value="Genomic_DNA"/>
</dbReference>
<accession>A0ABZ1VY40</accession>
<evidence type="ECO:0000256" key="4">
    <source>
        <dbReference type="ARBA" id="ARBA00023002"/>
    </source>
</evidence>
<dbReference type="Gene3D" id="3.60.130.10">
    <property type="entry name" value="Clavaminate synthase-like"/>
    <property type="match status" value="1"/>
</dbReference>
<reference evidence="7" key="1">
    <citation type="submission" date="2022-10" db="EMBL/GenBank/DDBJ databases">
        <title>The complete genomes of actinobacterial strains from the NBC collection.</title>
        <authorList>
            <person name="Joergensen T.S."/>
            <person name="Alvarez Arevalo M."/>
            <person name="Sterndorff E.B."/>
            <person name="Faurdal D."/>
            <person name="Vuksanovic O."/>
            <person name="Mourched A.-S."/>
            <person name="Charusanti P."/>
            <person name="Shaw S."/>
            <person name="Blin K."/>
            <person name="Weber T."/>
        </authorList>
    </citation>
    <scope>NUCLEOTIDE SEQUENCE</scope>
    <source>
        <strain evidence="7">NBC_01256</strain>
    </source>
</reference>
<evidence type="ECO:0000259" key="6">
    <source>
        <dbReference type="Pfam" id="PF02668"/>
    </source>
</evidence>
<evidence type="ECO:0000256" key="3">
    <source>
        <dbReference type="ARBA" id="ARBA00022964"/>
    </source>
</evidence>
<dbReference type="GeneID" id="96633039"/>
<name>A0ABZ1VY40_9ACTN</name>